<comment type="caution">
    <text evidence="3">The sequence shown here is derived from an EMBL/GenBank/DDBJ whole genome shotgun (WGS) entry which is preliminary data.</text>
</comment>
<dbReference type="Proteomes" id="UP001580928">
    <property type="component" value="Unassembled WGS sequence"/>
</dbReference>
<feature type="region of interest" description="Disordered" evidence="1">
    <location>
        <begin position="175"/>
        <end position="199"/>
    </location>
</feature>
<evidence type="ECO:0008006" key="5">
    <source>
        <dbReference type="Google" id="ProtNLM"/>
    </source>
</evidence>
<organism evidence="3 4">
    <name type="scientific">Albibacterium profundi</name>
    <dbReference type="NCBI Taxonomy" id="3134906"/>
    <lineage>
        <taxon>Bacteria</taxon>
        <taxon>Pseudomonadati</taxon>
        <taxon>Bacteroidota</taxon>
        <taxon>Sphingobacteriia</taxon>
        <taxon>Sphingobacteriales</taxon>
        <taxon>Sphingobacteriaceae</taxon>
        <taxon>Albibacterium</taxon>
    </lineage>
</organism>
<protein>
    <recommendedName>
        <fullName evidence="5">Outer membrane protein beta-barrel domain-containing protein</fullName>
    </recommendedName>
</protein>
<reference evidence="3 4" key="1">
    <citation type="submission" date="2024-04" db="EMBL/GenBank/DDBJ databases">
        <title>Albibacterium profundi sp. nov., isolated from sediment of the Challenger Deep of Mariana Trench.</title>
        <authorList>
            <person name="Wang Y."/>
        </authorList>
    </citation>
    <scope>NUCLEOTIDE SEQUENCE [LARGE SCALE GENOMIC DNA]</scope>
    <source>
        <strain evidence="3 4">RHL897</strain>
    </source>
</reference>
<sequence>MKSDKDKDITERMVEMLRKHSVPYKEGAWEQFKAYEAGKKKKVILWPYLSGAAAIILLGTLLFLRQEPILNNSNPAVVQTDRESRSYEDMGVLPGDIEKTEDKTSTQGNHIETATLNNEHVERDSHDAGRSRIAYVEPSFYEGEESLLSGMQEQKQQTVLNDNQTVRPLKEEKDLVDKNTKQSQNAASEAIQPNRSYDEENAYRNGEWALVDEPEINSDMRQGFDKWDFSVEIAPSINERQQINFGGGLAVAYNINEKISISSGVSYVQLDAQRGPNQIDIPAEFSKASLNSYSYNKSLNTINTTLVGLDIPVNLKVNLGKQLYASAGVSVFSVLSEDRYNVFEEKIAQVASLSDDGQGKRVPAIQTVYSQEISPNSPYEGKNFTGFFNLSVGYRLPVLKNLNLSLEPYLRVPVGSLTDQDMNLSNGGLKIVTSF</sequence>
<keyword evidence="4" id="KW-1185">Reference proteome</keyword>
<feature type="compositionally biased region" description="Polar residues" evidence="1">
    <location>
        <begin position="181"/>
        <end position="195"/>
    </location>
</feature>
<evidence type="ECO:0000256" key="1">
    <source>
        <dbReference type="SAM" id="MobiDB-lite"/>
    </source>
</evidence>
<feature type="transmembrane region" description="Helical" evidence="2">
    <location>
        <begin position="43"/>
        <end position="64"/>
    </location>
</feature>
<dbReference type="EMBL" id="JBBVGT010000001">
    <property type="protein sequence ID" value="MFB5944396.1"/>
    <property type="molecule type" value="Genomic_DNA"/>
</dbReference>
<keyword evidence="2" id="KW-1133">Transmembrane helix</keyword>
<keyword evidence="2" id="KW-0472">Membrane</keyword>
<evidence type="ECO:0000313" key="4">
    <source>
        <dbReference type="Proteomes" id="UP001580928"/>
    </source>
</evidence>
<dbReference type="RefSeq" id="WP_375555978.1">
    <property type="nucleotide sequence ID" value="NZ_JBBVGT010000001.1"/>
</dbReference>
<name>A0ABV5CA35_9SPHI</name>
<proteinExistence type="predicted"/>
<accession>A0ABV5CA35</accession>
<evidence type="ECO:0000313" key="3">
    <source>
        <dbReference type="EMBL" id="MFB5944396.1"/>
    </source>
</evidence>
<keyword evidence="2" id="KW-0812">Transmembrane</keyword>
<evidence type="ECO:0000256" key="2">
    <source>
        <dbReference type="SAM" id="Phobius"/>
    </source>
</evidence>
<gene>
    <name evidence="3" type="ORF">WKR92_00980</name>
</gene>